<gene>
    <name evidence="4" type="ORF">BM613_01555</name>
</gene>
<dbReference type="RefSeq" id="WP_109429397.1">
    <property type="nucleotide sequence ID" value="NZ_MPDK01000002.1"/>
</dbReference>
<evidence type="ECO:0000256" key="1">
    <source>
        <dbReference type="ARBA" id="ARBA00022741"/>
    </source>
</evidence>
<proteinExistence type="predicted"/>
<accession>A0A2U3DBZ3</accession>
<dbReference type="Proteomes" id="UP000245380">
    <property type="component" value="Unassembled WGS sequence"/>
</dbReference>
<dbReference type="CDD" id="cd00009">
    <property type="entry name" value="AAA"/>
    <property type="match status" value="1"/>
</dbReference>
<protein>
    <recommendedName>
        <fullName evidence="3">AAA+ ATPase domain-containing protein</fullName>
    </recommendedName>
</protein>
<keyword evidence="5" id="KW-1185">Reference proteome</keyword>
<dbReference type="OrthoDB" id="61127at2"/>
<dbReference type="InterPro" id="IPR005654">
    <property type="entry name" value="ATPase_AFG1-like"/>
</dbReference>
<dbReference type="AlphaFoldDB" id="A0A2U3DBZ3"/>
<evidence type="ECO:0000259" key="3">
    <source>
        <dbReference type="SMART" id="SM00382"/>
    </source>
</evidence>
<comment type="caution">
    <text evidence="4">The sequence shown here is derived from an EMBL/GenBank/DDBJ whole genome shotgun (WGS) entry which is preliminary data.</text>
</comment>
<reference evidence="4 5" key="1">
    <citation type="submission" date="2016-11" db="EMBL/GenBank/DDBJ databases">
        <title>Comparative genomics of Acidibacillus ferroxidans species.</title>
        <authorList>
            <person name="Oliveira G."/>
            <person name="Nunes G."/>
            <person name="Oliveira R."/>
            <person name="Araujo F."/>
            <person name="Salim A."/>
            <person name="Scholte L."/>
            <person name="Morais D."/>
            <person name="Nancucheo I."/>
            <person name="Johnson D.B."/>
            <person name="Grail B."/>
            <person name="Bittencourt J."/>
            <person name="Valadares R."/>
        </authorList>
    </citation>
    <scope>NUCLEOTIDE SEQUENCE [LARGE SCALE GENOMIC DNA]</scope>
    <source>
        <strain evidence="4 5">Y002</strain>
    </source>
</reference>
<dbReference type="InterPro" id="IPR003593">
    <property type="entry name" value="AAA+_ATPase"/>
</dbReference>
<evidence type="ECO:0000313" key="4">
    <source>
        <dbReference type="EMBL" id="PWI58804.1"/>
    </source>
</evidence>
<dbReference type="SUPFAM" id="SSF52540">
    <property type="entry name" value="P-loop containing nucleoside triphosphate hydrolases"/>
    <property type="match status" value="1"/>
</dbReference>
<dbReference type="SMART" id="SM00382">
    <property type="entry name" value="AAA"/>
    <property type="match status" value="1"/>
</dbReference>
<dbReference type="EMBL" id="MPDK01000002">
    <property type="protein sequence ID" value="PWI58804.1"/>
    <property type="molecule type" value="Genomic_DNA"/>
</dbReference>
<feature type="domain" description="AAA+ ATPase" evidence="3">
    <location>
        <begin position="158"/>
        <end position="299"/>
    </location>
</feature>
<evidence type="ECO:0000313" key="5">
    <source>
        <dbReference type="Proteomes" id="UP000245380"/>
    </source>
</evidence>
<dbReference type="GO" id="GO:0005524">
    <property type="term" value="F:ATP binding"/>
    <property type="evidence" value="ECO:0007669"/>
    <property type="project" value="UniProtKB-KW"/>
</dbReference>
<keyword evidence="1" id="KW-0547">Nucleotide-binding</keyword>
<name>A0A2U3DBZ3_SULT2</name>
<evidence type="ECO:0000256" key="2">
    <source>
        <dbReference type="ARBA" id="ARBA00022840"/>
    </source>
</evidence>
<dbReference type="Pfam" id="PF03969">
    <property type="entry name" value="AFG1_ATPase"/>
    <property type="match status" value="1"/>
</dbReference>
<dbReference type="GO" id="GO:0006260">
    <property type="term" value="P:DNA replication"/>
    <property type="evidence" value="ECO:0007669"/>
    <property type="project" value="TreeGrafter"/>
</dbReference>
<keyword evidence="2" id="KW-0067">ATP-binding</keyword>
<dbReference type="Gene3D" id="3.40.50.300">
    <property type="entry name" value="P-loop containing nucleotide triphosphate hydrolases"/>
    <property type="match status" value="1"/>
</dbReference>
<dbReference type="InterPro" id="IPR027417">
    <property type="entry name" value="P-loop_NTPase"/>
</dbReference>
<dbReference type="PRINTS" id="PR00051">
    <property type="entry name" value="DNAA"/>
</dbReference>
<organism evidence="4 5">
    <name type="scientific">Sulfoacidibacillus thermotolerans</name>
    <name type="common">Acidibacillus sulfuroxidans</name>
    <dbReference type="NCBI Taxonomy" id="1765684"/>
    <lineage>
        <taxon>Bacteria</taxon>
        <taxon>Bacillati</taxon>
        <taxon>Bacillota</taxon>
        <taxon>Bacilli</taxon>
        <taxon>Bacillales</taxon>
        <taxon>Alicyclobacillaceae</taxon>
        <taxon>Sulfoacidibacillus</taxon>
    </lineage>
</organism>
<dbReference type="PANTHER" id="PTHR30050:SF4">
    <property type="entry name" value="ATP-BINDING PROTEIN RV3427C IN INSERTION SEQUENCE-RELATED"/>
    <property type="match status" value="1"/>
</dbReference>
<dbReference type="InterPro" id="IPR020591">
    <property type="entry name" value="Chromosome_initiator_DnaA-like"/>
</dbReference>
<dbReference type="PANTHER" id="PTHR30050">
    <property type="entry name" value="CHROMOSOMAL REPLICATION INITIATOR PROTEIN DNAA"/>
    <property type="match status" value="1"/>
</dbReference>
<sequence length="311" mass="35034">MSLERLSGLLPKELSASAARDKIDPATLRVKLPELKELQVSDDAIRRAQPLLLDVIAQNKICDSCTGYEHCGKMGDAKGMQYRLDLYNGQLVLKTSYCSPFLEYLALSRAARYQSYSERTPYDLQLAFANFPKSQRVRKPKLFAAAQTFANQYKPGDDMKGLYIFGPAGVGKTHLLHAMINRLEERKVPAIFVRVDALFDRLRSMIGEGKDIEPALETFSTVPVLALDEIGQERPNEFTLEKLFRIVNQRFAAKLPTLYTSNFAPPNLYDRMPLDMANFIDPLKSRIIGGTRVGYLDGTDYRIANAEILDV</sequence>
<dbReference type="GO" id="GO:0016887">
    <property type="term" value="F:ATP hydrolysis activity"/>
    <property type="evidence" value="ECO:0007669"/>
    <property type="project" value="InterPro"/>
</dbReference>